<keyword evidence="9" id="KW-1185">Reference proteome</keyword>
<dbReference type="SMART" id="SM00640">
    <property type="entry name" value="Glyco_32"/>
    <property type="match status" value="1"/>
</dbReference>
<dbReference type="STRING" id="1216006.VA7868_00863"/>
<dbReference type="AlphaFoldDB" id="A0A1M5WU10"/>
<evidence type="ECO:0000256" key="2">
    <source>
        <dbReference type="ARBA" id="ARBA00022801"/>
    </source>
</evidence>
<comment type="pathway">
    <text evidence="5">Glycan biosynthesis; sucrose metabolism.</text>
</comment>
<dbReference type="PANTHER" id="PTHR43101">
    <property type="entry name" value="BETA-FRUCTOSIDASE"/>
    <property type="match status" value="1"/>
</dbReference>
<keyword evidence="3 4" id="KW-0326">Glycosidase</keyword>
<dbReference type="Pfam" id="PF00251">
    <property type="entry name" value="Glyco_hydro_32N"/>
    <property type="match status" value="1"/>
</dbReference>
<dbReference type="GO" id="GO:0005737">
    <property type="term" value="C:cytoplasm"/>
    <property type="evidence" value="ECO:0007669"/>
    <property type="project" value="UniProtKB-SubCell"/>
</dbReference>
<evidence type="ECO:0000259" key="7">
    <source>
        <dbReference type="Pfam" id="PF08244"/>
    </source>
</evidence>
<dbReference type="GO" id="GO:0004564">
    <property type="term" value="F:beta-fructofuranosidase activity"/>
    <property type="evidence" value="ECO:0007669"/>
    <property type="project" value="UniProtKB-EC"/>
</dbReference>
<dbReference type="UniPathway" id="UPA00238"/>
<dbReference type="OrthoDB" id="9801455at2"/>
<protein>
    <recommendedName>
        <fullName evidence="4">Sucrose-6-phosphate hydrolase</fullName>
        <ecNumber evidence="4">3.2.1.26</ecNumber>
    </recommendedName>
    <alternativeName>
        <fullName evidence="5">Invertase</fullName>
    </alternativeName>
</protein>
<dbReference type="NCBIfam" id="TIGR01322">
    <property type="entry name" value="scrB_fam"/>
    <property type="match status" value="1"/>
</dbReference>
<keyword evidence="5" id="KW-0119">Carbohydrate metabolism</keyword>
<sequence length="554" mass="63590">MTPEELITACGGQDNLCRALKVNDTVILELNDPSLRTAPAASLPFNAALSQVTWHPETPLTPDQWQFFGQLIDDSIRRQLSQLKKTEPAQFRPQWHIAPVQGMLNDPNGFIFHQGKYHLFHGLYQFSGKHKDRCWVHYTSDDLVHWTPQPVALCTADWFDSHGVYSGHAVSQDNELVIIYTGNVRIGEQRDRMSTQCLATSTDGIHFTKHGPLIDELPPGVTPHFRDPKIFRHRDHWIMLLGAQEETADGTLRARLALYRSENLRDWQYCGLYGETLNNGHFGYMWECPDLFEADGQLLSMLCPQGIESHSPFYTIPHHCGYVKATLDSEDHLSLSDFRHLDHGFDFYAPQTTQAADGRRLLIGWMGMPDETQRPSVHEGWLHQLTCIRELTYQNNQLYQQPVRELLQLRGTEQMVSFSGLSTREVIPMTSKSFELQTHFSWPQQGQKTLRLMDNGEYYCDLILDAKNRRIVLDRSHALPQDGDTLRDIPWPEQEDVSIQLFSDQSSLEIFINGGRYVMTSCIFTPANACRLQLLSSHPCTWHDIQYWHLSSGK</sequence>
<evidence type="ECO:0000259" key="6">
    <source>
        <dbReference type="Pfam" id="PF00251"/>
    </source>
</evidence>
<organism evidence="8 9">
    <name type="scientific">Vibrio aerogenes CECT 7868</name>
    <dbReference type="NCBI Taxonomy" id="1216006"/>
    <lineage>
        <taxon>Bacteria</taxon>
        <taxon>Pseudomonadati</taxon>
        <taxon>Pseudomonadota</taxon>
        <taxon>Gammaproteobacteria</taxon>
        <taxon>Vibrionales</taxon>
        <taxon>Vibrionaceae</taxon>
        <taxon>Vibrio</taxon>
    </lineage>
</organism>
<keyword evidence="5" id="KW-0963">Cytoplasm</keyword>
<dbReference type="PANTHER" id="PTHR43101:SF1">
    <property type="entry name" value="BETA-FRUCTOSIDASE"/>
    <property type="match status" value="1"/>
</dbReference>
<dbReference type="CDD" id="cd18623">
    <property type="entry name" value="GH32_ScrB-like"/>
    <property type="match status" value="1"/>
</dbReference>
<dbReference type="InterPro" id="IPR013148">
    <property type="entry name" value="Glyco_hydro_32_N"/>
</dbReference>
<comment type="function">
    <text evidence="5">Enables the bacterium to metabolize sucrose as a sole carbon source.</text>
</comment>
<accession>A0A1M5WU10</accession>
<dbReference type="EMBL" id="FQXZ01000007">
    <property type="protein sequence ID" value="SHH90892.1"/>
    <property type="molecule type" value="Genomic_DNA"/>
</dbReference>
<dbReference type="Pfam" id="PF08244">
    <property type="entry name" value="Glyco_hydro_32C"/>
    <property type="match status" value="1"/>
</dbReference>
<name>A0A1M5WU10_9VIBR</name>
<dbReference type="RefSeq" id="WP_073602617.1">
    <property type="nucleotide sequence ID" value="NZ_FQXZ01000007.1"/>
</dbReference>
<evidence type="ECO:0000313" key="9">
    <source>
        <dbReference type="Proteomes" id="UP000184608"/>
    </source>
</evidence>
<dbReference type="InterPro" id="IPR013320">
    <property type="entry name" value="ConA-like_dom_sf"/>
</dbReference>
<dbReference type="SUPFAM" id="SSF75005">
    <property type="entry name" value="Arabinanase/levansucrase/invertase"/>
    <property type="match status" value="1"/>
</dbReference>
<dbReference type="GO" id="GO:0005985">
    <property type="term" value="P:sucrose metabolic process"/>
    <property type="evidence" value="ECO:0007669"/>
    <property type="project" value="UniProtKB-UniPathway"/>
</dbReference>
<proteinExistence type="inferred from homology"/>
<dbReference type="InterPro" id="IPR006232">
    <property type="entry name" value="Suc6P_hydrolase"/>
</dbReference>
<feature type="domain" description="Glycosyl hydrolase family 32 C-terminal" evidence="7">
    <location>
        <begin position="406"/>
        <end position="549"/>
    </location>
</feature>
<dbReference type="InterPro" id="IPR013189">
    <property type="entry name" value="Glyco_hydro_32_C"/>
</dbReference>
<reference evidence="8 9" key="1">
    <citation type="submission" date="2016-11" db="EMBL/GenBank/DDBJ databases">
        <authorList>
            <person name="Jaros S."/>
            <person name="Januszkiewicz K."/>
            <person name="Wedrychowicz H."/>
        </authorList>
    </citation>
    <scope>NUCLEOTIDE SEQUENCE [LARGE SCALE GENOMIC DNA]</scope>
    <source>
        <strain evidence="8 9">CECT 7868</strain>
    </source>
</reference>
<evidence type="ECO:0000256" key="3">
    <source>
        <dbReference type="ARBA" id="ARBA00023295"/>
    </source>
</evidence>
<dbReference type="InterPro" id="IPR051214">
    <property type="entry name" value="GH32_Enzymes"/>
</dbReference>
<dbReference type="Gene3D" id="2.115.10.20">
    <property type="entry name" value="Glycosyl hydrolase domain, family 43"/>
    <property type="match status" value="1"/>
</dbReference>
<feature type="domain" description="Glycosyl hydrolase family 32 N-terminal" evidence="6">
    <location>
        <begin position="96"/>
        <end position="402"/>
    </location>
</feature>
<dbReference type="InterPro" id="IPR023296">
    <property type="entry name" value="Glyco_hydro_beta-prop_sf"/>
</dbReference>
<dbReference type="InterPro" id="IPR001362">
    <property type="entry name" value="Glyco_hydro_32"/>
</dbReference>
<evidence type="ECO:0000256" key="5">
    <source>
        <dbReference type="RuleBase" id="RU365015"/>
    </source>
</evidence>
<gene>
    <name evidence="8" type="primary">scrB_1</name>
    <name evidence="8" type="ORF">VA7868_00863</name>
</gene>
<evidence type="ECO:0000313" key="8">
    <source>
        <dbReference type="EMBL" id="SHH90892.1"/>
    </source>
</evidence>
<comment type="subcellular location">
    <subcellularLocation>
        <location evidence="5">Cytoplasm</location>
    </subcellularLocation>
</comment>
<keyword evidence="2 4" id="KW-0378">Hydrolase</keyword>
<evidence type="ECO:0000256" key="1">
    <source>
        <dbReference type="ARBA" id="ARBA00009902"/>
    </source>
</evidence>
<dbReference type="PROSITE" id="PS00609">
    <property type="entry name" value="GLYCOSYL_HYDROL_F32"/>
    <property type="match status" value="1"/>
</dbReference>
<dbReference type="Gene3D" id="2.60.120.560">
    <property type="entry name" value="Exo-inulinase, domain 1"/>
    <property type="match status" value="1"/>
</dbReference>
<comment type="similarity">
    <text evidence="1 4">Belongs to the glycosyl hydrolase 32 family.</text>
</comment>
<dbReference type="EC" id="3.2.1.26" evidence="4"/>
<comment type="catalytic activity">
    <reaction evidence="4">
        <text>Hydrolysis of terminal non-reducing beta-D-fructofuranoside residues in beta-D-fructofuranosides.</text>
        <dbReference type="EC" id="3.2.1.26"/>
    </reaction>
</comment>
<evidence type="ECO:0000256" key="4">
    <source>
        <dbReference type="RuleBase" id="RU362110"/>
    </source>
</evidence>
<dbReference type="Proteomes" id="UP000184608">
    <property type="component" value="Unassembled WGS sequence"/>
</dbReference>
<dbReference type="SUPFAM" id="SSF49899">
    <property type="entry name" value="Concanavalin A-like lectins/glucanases"/>
    <property type="match status" value="1"/>
</dbReference>
<dbReference type="InterPro" id="IPR018053">
    <property type="entry name" value="Glyco_hydro_32_AS"/>
</dbReference>